<feature type="signal peptide" evidence="1">
    <location>
        <begin position="1"/>
        <end position="20"/>
    </location>
</feature>
<organism evidence="2 3">
    <name type="scientific">Aspergillus puulaauensis</name>
    <dbReference type="NCBI Taxonomy" id="1220207"/>
    <lineage>
        <taxon>Eukaryota</taxon>
        <taxon>Fungi</taxon>
        <taxon>Dikarya</taxon>
        <taxon>Ascomycota</taxon>
        <taxon>Pezizomycotina</taxon>
        <taxon>Eurotiomycetes</taxon>
        <taxon>Eurotiomycetidae</taxon>
        <taxon>Eurotiales</taxon>
        <taxon>Aspergillaceae</taxon>
        <taxon>Aspergillus</taxon>
    </lineage>
</organism>
<dbReference type="RefSeq" id="XP_041553415.1">
    <property type="nucleotide sequence ID" value="XM_041700429.1"/>
</dbReference>
<dbReference type="Proteomes" id="UP000654913">
    <property type="component" value="Chromosome 2"/>
</dbReference>
<evidence type="ECO:0000256" key="1">
    <source>
        <dbReference type="SAM" id="SignalP"/>
    </source>
</evidence>
<dbReference type="AlphaFoldDB" id="A0A7R8AJJ6"/>
<gene>
    <name evidence="2" type="ORF">APUU_21653S</name>
</gene>
<evidence type="ECO:0000313" key="2">
    <source>
        <dbReference type="EMBL" id="BCS21221.1"/>
    </source>
</evidence>
<accession>A0A7R8AJJ6</accession>
<dbReference type="KEGG" id="apuu:APUU_21653S"/>
<sequence length="69" mass="7114">MQFFTVFSAILATMVGVSTASPSAKISCLAQGNNVESSPCSNSTLGSNSCCTPLWCGADLKCHPQGLEN</sequence>
<name>A0A7R8AJJ6_9EURO</name>
<reference evidence="2" key="1">
    <citation type="submission" date="2021-01" db="EMBL/GenBank/DDBJ databases">
        <authorList>
            <consortium name="Aspergillus puulaauensis MK2 genome sequencing consortium"/>
            <person name="Kazuki M."/>
            <person name="Futagami T."/>
        </authorList>
    </citation>
    <scope>NUCLEOTIDE SEQUENCE</scope>
    <source>
        <strain evidence="2">MK2</strain>
    </source>
</reference>
<feature type="chain" id="PRO_5030750629" evidence="1">
    <location>
        <begin position="21"/>
        <end position="69"/>
    </location>
</feature>
<reference evidence="2" key="2">
    <citation type="submission" date="2021-02" db="EMBL/GenBank/DDBJ databases">
        <title>Aspergillus puulaauensis MK2 genome sequence.</title>
        <authorList>
            <person name="Futagami T."/>
            <person name="Mori K."/>
            <person name="Kadooka C."/>
            <person name="Tanaka T."/>
        </authorList>
    </citation>
    <scope>NUCLEOTIDE SEQUENCE</scope>
    <source>
        <strain evidence="2">MK2</strain>
    </source>
</reference>
<evidence type="ECO:0000313" key="3">
    <source>
        <dbReference type="Proteomes" id="UP000654913"/>
    </source>
</evidence>
<dbReference type="GeneID" id="64971226"/>
<dbReference type="OrthoDB" id="4459250at2759"/>
<proteinExistence type="predicted"/>
<keyword evidence="3" id="KW-1185">Reference proteome</keyword>
<keyword evidence="1" id="KW-0732">Signal</keyword>
<dbReference type="EMBL" id="AP024444">
    <property type="protein sequence ID" value="BCS21221.1"/>
    <property type="molecule type" value="Genomic_DNA"/>
</dbReference>
<protein>
    <submittedName>
        <fullName evidence="2">Uncharacterized protein</fullName>
    </submittedName>
</protein>